<dbReference type="EMBL" id="CP006935">
    <property type="protein sequence ID" value="AHC40354.1"/>
    <property type="molecule type" value="Genomic_DNA"/>
</dbReference>
<accession>A0ABN4BR44</accession>
<name>A0ABN4BR44_9MOLU</name>
<reference evidence="1 2" key="1">
    <citation type="journal article" date="2014" name="Genome Announc.">
        <title>Complete Genome Sequence of Mycoplasma ovis Strain Michigan, a Hemoplasma of Sheep with Two Distinct 16S rRNA Genes.</title>
        <authorList>
            <person name="Deshuillers P.L."/>
            <person name="Santos A.P."/>
            <person name="do Nascimento N.C."/>
            <person name="Hampel J.A."/>
            <person name="Bergin I.L."/>
            <person name="Dyson M.C."/>
            <person name="Messick J.B."/>
        </authorList>
    </citation>
    <scope>NUCLEOTIDE SEQUENCE [LARGE SCALE GENOMIC DNA]</scope>
    <source>
        <strain evidence="1 2">Michigan</strain>
    </source>
</reference>
<protein>
    <submittedName>
        <fullName evidence="1">Uncharacterized protein</fullName>
    </submittedName>
</protein>
<evidence type="ECO:0000313" key="1">
    <source>
        <dbReference type="EMBL" id="AHC40354.1"/>
    </source>
</evidence>
<gene>
    <name evidence="1" type="ORF">OVS_02775</name>
</gene>
<proteinExistence type="predicted"/>
<evidence type="ECO:0000313" key="2">
    <source>
        <dbReference type="Proteomes" id="UP000018745"/>
    </source>
</evidence>
<keyword evidence="2" id="KW-1185">Reference proteome</keyword>
<organism evidence="1 2">
    <name type="scientific">Mycoplasma ovis str. Michigan</name>
    <dbReference type="NCBI Taxonomy" id="1415773"/>
    <lineage>
        <taxon>Bacteria</taxon>
        <taxon>Bacillati</taxon>
        <taxon>Mycoplasmatota</taxon>
        <taxon>Mollicutes</taxon>
        <taxon>Mycoplasmataceae</taxon>
        <taxon>Mycoplasma</taxon>
    </lineage>
</organism>
<sequence length="48" mass="5975">MHRNITYSLKIFQWILNQYSKTAWTPKTLNQPLIKYLKEFCWKKQETI</sequence>
<dbReference type="Proteomes" id="UP000018745">
    <property type="component" value="Chromosome"/>
</dbReference>